<gene>
    <name evidence="3" type="ORF">SAMN02745110_01047</name>
</gene>
<accession>A0A1T4M1H2</accession>
<dbReference type="Gene3D" id="2.40.320.10">
    <property type="entry name" value="Hypothetical Protein Pfu-838710-001"/>
    <property type="match status" value="1"/>
</dbReference>
<dbReference type="PANTHER" id="PTHR40114">
    <property type="entry name" value="SLR0698 PROTEIN"/>
    <property type="match status" value="1"/>
</dbReference>
<feature type="domain" description="CYTH" evidence="2">
    <location>
        <begin position="43"/>
        <end position="202"/>
    </location>
</feature>
<dbReference type="InterPro" id="IPR012042">
    <property type="entry name" value="NeuTTM/CthTTM-like"/>
</dbReference>
<evidence type="ECO:0000259" key="2">
    <source>
        <dbReference type="PROSITE" id="PS51707"/>
    </source>
</evidence>
<proteinExistence type="predicted"/>
<keyword evidence="1" id="KW-0812">Transmembrane</keyword>
<dbReference type="InterPro" id="IPR033469">
    <property type="entry name" value="CYTH-like_dom_sf"/>
</dbReference>
<keyword evidence="1" id="KW-1133">Transmembrane helix</keyword>
<dbReference type="PROSITE" id="PS51707">
    <property type="entry name" value="CYTH"/>
    <property type="match status" value="1"/>
</dbReference>
<dbReference type="Proteomes" id="UP000189857">
    <property type="component" value="Unassembled WGS sequence"/>
</dbReference>
<dbReference type="OrthoDB" id="9805588at2"/>
<protein>
    <submittedName>
        <fullName evidence="3">CYTH domain-containing protein</fullName>
    </submittedName>
</protein>
<feature type="transmembrane region" description="Helical" evidence="1">
    <location>
        <begin position="6"/>
        <end position="27"/>
    </location>
</feature>
<dbReference type="SMART" id="SM01118">
    <property type="entry name" value="CYTH"/>
    <property type="match status" value="1"/>
</dbReference>
<dbReference type="EMBL" id="FUXA01000006">
    <property type="protein sequence ID" value="SJZ60737.1"/>
    <property type="molecule type" value="Genomic_DNA"/>
</dbReference>
<evidence type="ECO:0000313" key="3">
    <source>
        <dbReference type="EMBL" id="SJZ60737.1"/>
    </source>
</evidence>
<dbReference type="PANTHER" id="PTHR40114:SF1">
    <property type="entry name" value="SLR0698 PROTEIN"/>
    <property type="match status" value="1"/>
</dbReference>
<evidence type="ECO:0000313" key="4">
    <source>
        <dbReference type="Proteomes" id="UP000189857"/>
    </source>
</evidence>
<dbReference type="SUPFAM" id="SSF55154">
    <property type="entry name" value="CYTH-like phosphatases"/>
    <property type="match status" value="1"/>
</dbReference>
<organism evidence="3 4">
    <name type="scientific">Eubacterium ruminantium</name>
    <dbReference type="NCBI Taxonomy" id="42322"/>
    <lineage>
        <taxon>Bacteria</taxon>
        <taxon>Bacillati</taxon>
        <taxon>Bacillota</taxon>
        <taxon>Clostridia</taxon>
        <taxon>Eubacteriales</taxon>
        <taxon>Eubacteriaceae</taxon>
        <taxon>Eubacterium</taxon>
    </lineage>
</organism>
<keyword evidence="4" id="KW-1185">Reference proteome</keyword>
<name>A0A1T4M1H2_9FIRM</name>
<reference evidence="3 4" key="1">
    <citation type="submission" date="2017-02" db="EMBL/GenBank/DDBJ databases">
        <authorList>
            <person name="Peterson S.W."/>
        </authorList>
    </citation>
    <scope>NUCLEOTIDE SEQUENCE [LARGE SCALE GENOMIC DNA]</scope>
    <source>
        <strain evidence="3 4">ATCC 17233</strain>
    </source>
</reference>
<dbReference type="RefSeq" id="WP_078786884.1">
    <property type="nucleotide sequence ID" value="NZ_FMTO01000004.1"/>
</dbReference>
<sequence length="202" mass="24016">MVKKIFIGITIFILGMLVGLFCGKKLFDKGKYDQRMDEIMADDIEVERKWLIDKDKVPYDLNDKDVYVYDIIQTYLCFDPEIRVRNYNYDSDYEFTIKTNMSKDGVVRDEYNLNITKEEYENLVPKQEGNTIHKTRYQFYADNQLICIDIFHDDLDGLAYMEIEFPNKEESDAFETPSWVIKDVTDDIRYKNGHLARYGIPK</sequence>
<dbReference type="AlphaFoldDB" id="A0A1T4M1H2"/>
<dbReference type="InterPro" id="IPR023577">
    <property type="entry name" value="CYTH_domain"/>
</dbReference>
<evidence type="ECO:0000256" key="1">
    <source>
        <dbReference type="SAM" id="Phobius"/>
    </source>
</evidence>
<keyword evidence="1" id="KW-0472">Membrane</keyword>
<dbReference type="Pfam" id="PF01928">
    <property type="entry name" value="CYTH"/>
    <property type="match status" value="1"/>
</dbReference>